<dbReference type="EMBL" id="MU004409">
    <property type="protein sequence ID" value="KAF2652117.1"/>
    <property type="molecule type" value="Genomic_DNA"/>
</dbReference>
<dbReference type="AlphaFoldDB" id="A0A6A6SYK8"/>
<proteinExistence type="predicted"/>
<feature type="compositionally biased region" description="Low complexity" evidence="1">
    <location>
        <begin position="280"/>
        <end position="300"/>
    </location>
</feature>
<feature type="region of interest" description="Disordered" evidence="1">
    <location>
        <begin position="631"/>
        <end position="654"/>
    </location>
</feature>
<feature type="compositionally biased region" description="Low complexity" evidence="1">
    <location>
        <begin position="262"/>
        <end position="272"/>
    </location>
</feature>
<feature type="region of interest" description="Disordered" evidence="1">
    <location>
        <begin position="237"/>
        <end position="356"/>
    </location>
</feature>
<protein>
    <recommendedName>
        <fullName evidence="4">Fungal N-terminal domain-containing protein</fullName>
    </recommendedName>
</protein>
<dbReference type="PANTHER" id="PTHR38886:SF1">
    <property type="entry name" value="NACHT-NTPASE AND P-LOOP NTPASES N-TERMINAL DOMAIN-CONTAINING PROTEIN"/>
    <property type="match status" value="1"/>
</dbReference>
<evidence type="ECO:0000256" key="1">
    <source>
        <dbReference type="SAM" id="MobiDB-lite"/>
    </source>
</evidence>
<gene>
    <name evidence="2" type="ORF">K491DRAFT_719219</name>
</gene>
<dbReference type="PANTHER" id="PTHR38886">
    <property type="entry name" value="SESA DOMAIN-CONTAINING PROTEIN"/>
    <property type="match status" value="1"/>
</dbReference>
<accession>A0A6A6SYK8</accession>
<feature type="compositionally biased region" description="Polar residues" evidence="1">
    <location>
        <begin position="306"/>
        <end position="315"/>
    </location>
</feature>
<keyword evidence="3" id="KW-1185">Reference proteome</keyword>
<organism evidence="2 3">
    <name type="scientific">Lophiostoma macrostomum CBS 122681</name>
    <dbReference type="NCBI Taxonomy" id="1314788"/>
    <lineage>
        <taxon>Eukaryota</taxon>
        <taxon>Fungi</taxon>
        <taxon>Dikarya</taxon>
        <taxon>Ascomycota</taxon>
        <taxon>Pezizomycotina</taxon>
        <taxon>Dothideomycetes</taxon>
        <taxon>Pleosporomycetidae</taxon>
        <taxon>Pleosporales</taxon>
        <taxon>Lophiostomataceae</taxon>
        <taxon>Lophiostoma</taxon>
    </lineage>
</organism>
<sequence length="696" mass="77660">MAGIPSIGDILMLSQLAWKIGRAFTAGRKGAPAEFLEVETSVNSLAKALKLLAEALFAEADDSVLNQADQETQEGVATILTSCQRTVQDLDSLLDQYQVIKKHRTAGGFAIDRSWSDLVLAQYKTMLWTTEGGRIQDLRNMLQMHTSTITLTMQALQSKSLAKLESIVTPMAEKIDNIHHRTGSLSEQLEEVHRIVVDIAGRTPQIQPVEMAESRPPSSLKLDGSLHITPIVESFSARDYFPPRPSSRATAPSSPPLPQPRSPTATSPSTRTRMSEVSFTSSATRYSDSYASSDTDTIASWGSPPTIRSSTTNQQSHRRDSKLPITPEVREPRSRPDSGIHSSLPPPAIDLSRNDDITPTLSMSNFSLHHSTNSGIKSLHRSSTTISQKDLFEKQAFRNAAILCDVRGTLVEYTQKISANEDSHDVEMVEACASCRITIVRQRESTAEGKDTRLMTSIWVFSDDNTVRLQLKLDDEAMYLPYSSYFNPEKISVTVPCELKYHDNIFGRRPLKTAKTSWINYVFDDVRGATQFQNELMGRTLLGTYQTAKTMRVHEGFSGAFSYAEQMCGMENLRVWEDDESQAVIALIHFSAHFRKGYLAFYLNSSRNPVRFKDEGGREVKIKGLRVPLEGKEGKRKDSGATVREGDHREGKEERRKWITGAKVEFASEAEKAEFMALVKEVQRCLVELPELLGVN</sequence>
<evidence type="ECO:0000313" key="3">
    <source>
        <dbReference type="Proteomes" id="UP000799324"/>
    </source>
</evidence>
<dbReference type="Proteomes" id="UP000799324">
    <property type="component" value="Unassembled WGS sequence"/>
</dbReference>
<reference evidence="2" key="1">
    <citation type="journal article" date="2020" name="Stud. Mycol.">
        <title>101 Dothideomycetes genomes: a test case for predicting lifestyles and emergence of pathogens.</title>
        <authorList>
            <person name="Haridas S."/>
            <person name="Albert R."/>
            <person name="Binder M."/>
            <person name="Bloem J."/>
            <person name="Labutti K."/>
            <person name="Salamov A."/>
            <person name="Andreopoulos B."/>
            <person name="Baker S."/>
            <person name="Barry K."/>
            <person name="Bills G."/>
            <person name="Bluhm B."/>
            <person name="Cannon C."/>
            <person name="Castanera R."/>
            <person name="Culley D."/>
            <person name="Daum C."/>
            <person name="Ezra D."/>
            <person name="Gonzalez J."/>
            <person name="Henrissat B."/>
            <person name="Kuo A."/>
            <person name="Liang C."/>
            <person name="Lipzen A."/>
            <person name="Lutzoni F."/>
            <person name="Magnuson J."/>
            <person name="Mondo S."/>
            <person name="Nolan M."/>
            <person name="Ohm R."/>
            <person name="Pangilinan J."/>
            <person name="Park H.-J."/>
            <person name="Ramirez L."/>
            <person name="Alfaro M."/>
            <person name="Sun H."/>
            <person name="Tritt A."/>
            <person name="Yoshinaga Y."/>
            <person name="Zwiers L.-H."/>
            <person name="Turgeon B."/>
            <person name="Goodwin S."/>
            <person name="Spatafora J."/>
            <person name="Crous P."/>
            <person name="Grigoriev I."/>
        </authorList>
    </citation>
    <scope>NUCLEOTIDE SEQUENCE</scope>
    <source>
        <strain evidence="2">CBS 122681</strain>
    </source>
</reference>
<name>A0A6A6SYK8_9PLEO</name>
<dbReference type="OrthoDB" id="5404564at2759"/>
<evidence type="ECO:0008006" key="4">
    <source>
        <dbReference type="Google" id="ProtNLM"/>
    </source>
</evidence>
<feature type="compositionally biased region" description="Basic and acidic residues" evidence="1">
    <location>
        <begin position="317"/>
        <end position="338"/>
    </location>
</feature>
<evidence type="ECO:0000313" key="2">
    <source>
        <dbReference type="EMBL" id="KAF2652117.1"/>
    </source>
</evidence>